<feature type="transmembrane region" description="Helical" evidence="1">
    <location>
        <begin position="273"/>
        <end position="292"/>
    </location>
</feature>
<gene>
    <name evidence="2" type="ORF">MNOR_LOCUS21196</name>
</gene>
<evidence type="ECO:0000313" key="2">
    <source>
        <dbReference type="EMBL" id="CAL4117478.1"/>
    </source>
</evidence>
<keyword evidence="1" id="KW-0812">Transmembrane</keyword>
<dbReference type="PANTHER" id="PTHR31410">
    <property type="entry name" value="TRANSMEMBRANE PROTEIN 246"/>
    <property type="match status" value="1"/>
</dbReference>
<dbReference type="AlphaFoldDB" id="A0AAV2R8D5"/>
<name>A0AAV2R8D5_MEGNR</name>
<feature type="transmembrane region" description="Helical" evidence="1">
    <location>
        <begin position="6"/>
        <end position="25"/>
    </location>
</feature>
<evidence type="ECO:0008006" key="4">
    <source>
        <dbReference type="Google" id="ProtNLM"/>
    </source>
</evidence>
<proteinExistence type="predicted"/>
<dbReference type="GO" id="GO:0006506">
    <property type="term" value="P:GPI anchor biosynthetic process"/>
    <property type="evidence" value="ECO:0007669"/>
    <property type="project" value="InterPro"/>
</dbReference>
<dbReference type="InterPro" id="IPR029675">
    <property type="entry name" value="PGAP4"/>
</dbReference>
<dbReference type="PANTHER" id="PTHR31410:SF1">
    <property type="entry name" value="POST-GPI ATTACHMENT TO PROTEINS FACTOR 4"/>
    <property type="match status" value="1"/>
</dbReference>
<dbReference type="EMBL" id="CAXKWB010016921">
    <property type="protein sequence ID" value="CAL4117478.1"/>
    <property type="molecule type" value="Genomic_DNA"/>
</dbReference>
<dbReference type="GO" id="GO:0016757">
    <property type="term" value="F:glycosyltransferase activity"/>
    <property type="evidence" value="ECO:0007669"/>
    <property type="project" value="InterPro"/>
</dbReference>
<keyword evidence="1" id="KW-0472">Membrane</keyword>
<comment type="caution">
    <text evidence="2">The sequence shown here is derived from an EMBL/GenBank/DDBJ whole genome shotgun (WGS) entry which is preliminary data.</text>
</comment>
<dbReference type="Proteomes" id="UP001497623">
    <property type="component" value="Unassembled WGS sequence"/>
</dbReference>
<feature type="transmembrane region" description="Helical" evidence="1">
    <location>
        <begin position="238"/>
        <end position="261"/>
    </location>
</feature>
<evidence type="ECO:0000313" key="3">
    <source>
        <dbReference type="Proteomes" id="UP001497623"/>
    </source>
</evidence>
<keyword evidence="3" id="KW-1185">Reference proteome</keyword>
<reference evidence="2 3" key="1">
    <citation type="submission" date="2024-05" db="EMBL/GenBank/DDBJ databases">
        <authorList>
            <person name="Wallberg A."/>
        </authorList>
    </citation>
    <scope>NUCLEOTIDE SEQUENCE [LARGE SCALE GENOMIC DNA]</scope>
</reference>
<protein>
    <recommendedName>
        <fullName evidence="4">Odorant receptor</fullName>
    </recommendedName>
</protein>
<dbReference type="GO" id="GO:0000139">
    <property type="term" value="C:Golgi membrane"/>
    <property type="evidence" value="ECO:0007669"/>
    <property type="project" value="InterPro"/>
</dbReference>
<organism evidence="2 3">
    <name type="scientific">Meganyctiphanes norvegica</name>
    <name type="common">Northern krill</name>
    <name type="synonym">Thysanopoda norvegica</name>
    <dbReference type="NCBI Taxonomy" id="48144"/>
    <lineage>
        <taxon>Eukaryota</taxon>
        <taxon>Metazoa</taxon>
        <taxon>Ecdysozoa</taxon>
        <taxon>Arthropoda</taxon>
        <taxon>Crustacea</taxon>
        <taxon>Multicrustacea</taxon>
        <taxon>Malacostraca</taxon>
        <taxon>Eumalacostraca</taxon>
        <taxon>Eucarida</taxon>
        <taxon>Euphausiacea</taxon>
        <taxon>Euphausiidae</taxon>
        <taxon>Meganyctiphanes</taxon>
    </lineage>
</organism>
<accession>A0AAV2R8D5</accession>
<sequence>MRMTPHQILLAFLYFIILLVLLPIFSSNKVHSAYYQEKDKKEIKYIEKLKNDYRKDKVTEYLRITNQVESLQYHESNFKNNVDNLIIIIAKSPKDKEALILSQLAAEIDLSLREKDFLTSALVICNASRKDFNELEHLAEYYPVFQAYNTTQWKLFNSEEIIKHDFVECIGHAINHTSAKYITVIRDVILPYSNFLPALTHIIRTKLSRSFSQGELVESPSWLYMHLHEPLTFRHFDLTIVCIVELFLITCIGALLFYFTFRLIDPNLPHSYRVTYCFYGALYFFTFSLVIGRPYINELRRLSYALYRVYDPPEPVHFSAMTLPSKNAAALRMHLTGIMCSSYVPFHEVLDHFVNTMELPAFVVSPSLFRYVVDES</sequence>
<evidence type="ECO:0000256" key="1">
    <source>
        <dbReference type="SAM" id="Phobius"/>
    </source>
</evidence>
<keyword evidence="1" id="KW-1133">Transmembrane helix</keyword>